<dbReference type="InterPro" id="IPR002881">
    <property type="entry name" value="DUF58"/>
</dbReference>
<accession>A0A1G8CTE8</accession>
<reference evidence="4 5" key="1">
    <citation type="submission" date="2016-10" db="EMBL/GenBank/DDBJ databases">
        <authorList>
            <person name="de Groot N.N."/>
        </authorList>
    </citation>
    <scope>NUCLEOTIDE SEQUENCE [LARGE SCALE GENOMIC DNA]</scope>
    <source>
        <strain evidence="4 5">CGMCC 4.6533</strain>
    </source>
</reference>
<dbReference type="PANTHER" id="PTHR34351:SF1">
    <property type="entry name" value="SLR1927 PROTEIN"/>
    <property type="match status" value="1"/>
</dbReference>
<feature type="region of interest" description="Disordered" evidence="1">
    <location>
        <begin position="1"/>
        <end position="20"/>
    </location>
</feature>
<evidence type="ECO:0000313" key="5">
    <source>
        <dbReference type="Proteomes" id="UP000199202"/>
    </source>
</evidence>
<name>A0A1G8CTE8_9ACTN</name>
<keyword evidence="5" id="KW-1185">Reference proteome</keyword>
<sequence>MAQAPAPGTDLRMGQSLAPEADPRMAKARFAVAARWTRRVAVLTPLGWGTLAGSVLLYAAGFALGYPEPAVLATGGLLALAAALAWTAPRPRLDVHREVTPLKVPRGDAAVAVLNVSNLGRRALSGLRAQDRIGASEHTIDLPRLPRGGVRTVTYPLSTQIRGEIPVGPLRLVRADPFGLTRRVREYGLPTTLLVRPRTVALPVPPSGRAHHLEGPTSDNAPSGTVTFHTLREYVVGDDLRHVHWRSSARTGTLMVRQLIDASLPTTTVVLDTRDLTEPAVDAAASVAVAAARAGFPVRVLTGDAPAPGAKPDPDALLDRLALVTAGHGGVAEPLRLARGGGSLVLVTADPAEAARAAGVRRRFDRVLCVYLGPGPVSVPGVTVLPITSLDDLPLAWGPR</sequence>
<feature type="transmembrane region" description="Helical" evidence="2">
    <location>
        <begin position="40"/>
        <end position="64"/>
    </location>
</feature>
<evidence type="ECO:0000256" key="1">
    <source>
        <dbReference type="SAM" id="MobiDB-lite"/>
    </source>
</evidence>
<dbReference type="Proteomes" id="UP000199202">
    <property type="component" value="Unassembled WGS sequence"/>
</dbReference>
<feature type="domain" description="DUF58" evidence="3">
    <location>
        <begin position="231"/>
        <end position="273"/>
    </location>
</feature>
<dbReference type="STRING" id="633440.SAMN05421869_102381"/>
<evidence type="ECO:0000256" key="2">
    <source>
        <dbReference type="SAM" id="Phobius"/>
    </source>
</evidence>
<evidence type="ECO:0000313" key="4">
    <source>
        <dbReference type="EMBL" id="SDH48553.1"/>
    </source>
</evidence>
<dbReference type="AlphaFoldDB" id="A0A1G8CTE8"/>
<dbReference type="EMBL" id="FNDJ01000002">
    <property type="protein sequence ID" value="SDH48553.1"/>
    <property type="molecule type" value="Genomic_DNA"/>
</dbReference>
<proteinExistence type="predicted"/>
<keyword evidence="2" id="KW-1133">Transmembrane helix</keyword>
<protein>
    <submittedName>
        <fullName evidence="4">Uncharacterized conserved protein, DUF58 family, contains vWF domain</fullName>
    </submittedName>
</protein>
<dbReference type="PANTHER" id="PTHR34351">
    <property type="entry name" value="SLR1927 PROTEIN-RELATED"/>
    <property type="match status" value="1"/>
</dbReference>
<gene>
    <name evidence="4" type="ORF">SAMN05421869_102381</name>
</gene>
<evidence type="ECO:0000259" key="3">
    <source>
        <dbReference type="Pfam" id="PF01882"/>
    </source>
</evidence>
<keyword evidence="2" id="KW-0812">Transmembrane</keyword>
<organism evidence="4 5">
    <name type="scientific">Nonomuraea jiangxiensis</name>
    <dbReference type="NCBI Taxonomy" id="633440"/>
    <lineage>
        <taxon>Bacteria</taxon>
        <taxon>Bacillati</taxon>
        <taxon>Actinomycetota</taxon>
        <taxon>Actinomycetes</taxon>
        <taxon>Streptosporangiales</taxon>
        <taxon>Streptosporangiaceae</taxon>
        <taxon>Nonomuraea</taxon>
    </lineage>
</organism>
<dbReference type="Pfam" id="PF01882">
    <property type="entry name" value="DUF58"/>
    <property type="match status" value="1"/>
</dbReference>
<feature type="transmembrane region" description="Helical" evidence="2">
    <location>
        <begin position="70"/>
        <end position="88"/>
    </location>
</feature>
<keyword evidence="2" id="KW-0472">Membrane</keyword>